<dbReference type="InterPro" id="IPR002129">
    <property type="entry name" value="PyrdxlP-dep_de-COase"/>
</dbReference>
<comment type="similarity">
    <text evidence="2 7">Belongs to the group II decarboxylase family.</text>
</comment>
<dbReference type="AlphaFoldDB" id="A0A6G9GS20"/>
<dbReference type="GO" id="GO:0004058">
    <property type="term" value="F:aromatic-L-amino-acid decarboxylase activity"/>
    <property type="evidence" value="ECO:0007669"/>
    <property type="project" value="UniProtKB-ARBA"/>
</dbReference>
<dbReference type="KEGG" id="slia:HA039_00900"/>
<dbReference type="SUPFAM" id="SSF53383">
    <property type="entry name" value="PLP-dependent transferases"/>
    <property type="match status" value="1"/>
</dbReference>
<protein>
    <submittedName>
        <fullName evidence="8">Aspartate aminotransferase family protein</fullName>
    </submittedName>
</protein>
<evidence type="ECO:0000256" key="5">
    <source>
        <dbReference type="ARBA" id="ARBA00023239"/>
    </source>
</evidence>
<evidence type="ECO:0000256" key="6">
    <source>
        <dbReference type="PIRSR" id="PIRSR602129-50"/>
    </source>
</evidence>
<dbReference type="Pfam" id="PF00282">
    <property type="entry name" value="Pyridoxal_deC"/>
    <property type="match status" value="1"/>
</dbReference>
<dbReference type="EMBL" id="CP050177">
    <property type="protein sequence ID" value="QIQ01042.1"/>
    <property type="molecule type" value="Genomic_DNA"/>
</dbReference>
<keyword evidence="3" id="KW-0210">Decarboxylase</keyword>
<organism evidence="8 9">
    <name type="scientific">Streptomyces liangshanensis</name>
    <dbReference type="NCBI Taxonomy" id="2717324"/>
    <lineage>
        <taxon>Bacteria</taxon>
        <taxon>Bacillati</taxon>
        <taxon>Actinomycetota</taxon>
        <taxon>Actinomycetes</taxon>
        <taxon>Kitasatosporales</taxon>
        <taxon>Streptomycetaceae</taxon>
        <taxon>Streptomyces</taxon>
    </lineage>
</organism>
<keyword evidence="9" id="KW-1185">Reference proteome</keyword>
<keyword evidence="4 6" id="KW-0663">Pyridoxal phosphate</keyword>
<name>A0A6G9GS20_9ACTN</name>
<feature type="modified residue" description="N6-(pyridoxal phosphate)lysine" evidence="6">
    <location>
        <position position="299"/>
    </location>
</feature>
<dbReference type="PANTHER" id="PTHR11999">
    <property type="entry name" value="GROUP II PYRIDOXAL-5-PHOSPHATE DECARBOXYLASE"/>
    <property type="match status" value="1"/>
</dbReference>
<dbReference type="PANTHER" id="PTHR11999:SF70">
    <property type="entry name" value="MIP05841P"/>
    <property type="match status" value="1"/>
</dbReference>
<keyword evidence="5 7" id="KW-0456">Lyase</keyword>
<dbReference type="GO" id="GO:0008483">
    <property type="term" value="F:transaminase activity"/>
    <property type="evidence" value="ECO:0007669"/>
    <property type="project" value="UniProtKB-KW"/>
</dbReference>
<evidence type="ECO:0000256" key="2">
    <source>
        <dbReference type="ARBA" id="ARBA00009533"/>
    </source>
</evidence>
<comment type="cofactor">
    <cofactor evidence="1 6 7">
        <name>pyridoxal 5'-phosphate</name>
        <dbReference type="ChEBI" id="CHEBI:597326"/>
    </cofactor>
</comment>
<dbReference type="RefSeq" id="WP_167022274.1">
    <property type="nucleotide sequence ID" value="NZ_CP050177.1"/>
</dbReference>
<dbReference type="InterPro" id="IPR015421">
    <property type="entry name" value="PyrdxlP-dep_Trfase_major"/>
</dbReference>
<dbReference type="GO" id="GO:0019752">
    <property type="term" value="P:carboxylic acid metabolic process"/>
    <property type="evidence" value="ECO:0007669"/>
    <property type="project" value="InterPro"/>
</dbReference>
<sequence>MRQSDWKSVLDAAARAALEHLEALPDRPVLPASADHEAIRSVLDRPLTREGVDAARVVGELARDLEPYITAQAGGRYFGFVVGGLHPAALGADVLVSAWDQNAPMFAGAPGVSVAEELAARWLVDLVGLPSQSSVGFVTGGQMATFTCLAAARHEVLREVGWDVEARGLPGAPPLTVVVKSGAHATVLRALRFLGLGEQAVVSVACDDQDRIRPDALQEALATIQGPTIVVVECGNVNTGAFDDFDAVADLARAHRAAGHPTWVHVDGAVMLLAAASPAMADRVKGLDRLDSWSTDGHKLLNVAYDCGIAISRNAAAHRAAMSVQAAYLEQDNAARDPLDWGPDFSRRARGVPVYATLRSLGRQGVAELVERTTHLARRFADALGGSGYARIVNDVVSNQVLVRWEAPDGDHGRLADTVMAGVRAEGTAFFTGTTYRGERLMRISVSDWATDEDDVDRAVEALLRHARLATGR</sequence>
<dbReference type="InterPro" id="IPR015424">
    <property type="entry name" value="PyrdxlP-dep_Trfase"/>
</dbReference>
<accession>A0A6G9GS20</accession>
<evidence type="ECO:0000313" key="9">
    <source>
        <dbReference type="Proteomes" id="UP000501179"/>
    </source>
</evidence>
<dbReference type="Proteomes" id="UP000501179">
    <property type="component" value="Chromosome"/>
</dbReference>
<dbReference type="InterPro" id="IPR010977">
    <property type="entry name" value="Aromatic_deC"/>
</dbReference>
<proteinExistence type="inferred from homology"/>
<evidence type="ECO:0000313" key="8">
    <source>
        <dbReference type="EMBL" id="QIQ01042.1"/>
    </source>
</evidence>
<keyword evidence="8" id="KW-0032">Aminotransferase</keyword>
<evidence type="ECO:0000256" key="3">
    <source>
        <dbReference type="ARBA" id="ARBA00022793"/>
    </source>
</evidence>
<dbReference type="GO" id="GO:0030170">
    <property type="term" value="F:pyridoxal phosphate binding"/>
    <property type="evidence" value="ECO:0007669"/>
    <property type="project" value="InterPro"/>
</dbReference>
<evidence type="ECO:0000256" key="1">
    <source>
        <dbReference type="ARBA" id="ARBA00001933"/>
    </source>
</evidence>
<dbReference type="InterPro" id="IPR015422">
    <property type="entry name" value="PyrdxlP-dep_Trfase_small"/>
</dbReference>
<evidence type="ECO:0000256" key="4">
    <source>
        <dbReference type="ARBA" id="ARBA00022898"/>
    </source>
</evidence>
<gene>
    <name evidence="8" type="ORF">HA039_00900</name>
</gene>
<dbReference type="Gene3D" id="3.40.640.10">
    <property type="entry name" value="Type I PLP-dependent aspartate aminotransferase-like (Major domain)"/>
    <property type="match status" value="1"/>
</dbReference>
<dbReference type="Gene3D" id="3.90.1150.10">
    <property type="entry name" value="Aspartate Aminotransferase, domain 1"/>
    <property type="match status" value="1"/>
</dbReference>
<reference evidence="8 9" key="1">
    <citation type="submission" date="2020-03" db="EMBL/GenBank/DDBJ databases">
        <title>A novel species.</title>
        <authorList>
            <person name="Gao J."/>
        </authorList>
    </citation>
    <scope>NUCLEOTIDE SEQUENCE [LARGE SCALE GENOMIC DNA]</scope>
    <source>
        <strain evidence="8 9">QMT-12</strain>
    </source>
</reference>
<evidence type="ECO:0000256" key="7">
    <source>
        <dbReference type="RuleBase" id="RU000382"/>
    </source>
</evidence>
<keyword evidence="8" id="KW-0808">Transferase</keyword>